<dbReference type="InterPro" id="IPR050797">
    <property type="entry name" value="Carb_Metab_Trans_Reg"/>
</dbReference>
<keyword evidence="3" id="KW-0862">Zinc</keyword>
<dbReference type="GO" id="GO:0000981">
    <property type="term" value="F:DNA-binding transcription factor activity, RNA polymerase II-specific"/>
    <property type="evidence" value="ECO:0007669"/>
    <property type="project" value="InterPro"/>
</dbReference>
<evidence type="ECO:0000256" key="3">
    <source>
        <dbReference type="ARBA" id="ARBA00022833"/>
    </source>
</evidence>
<comment type="subcellular location">
    <subcellularLocation>
        <location evidence="1">Nucleus</location>
    </subcellularLocation>
</comment>
<dbReference type="SMART" id="SM00066">
    <property type="entry name" value="GAL4"/>
    <property type="match status" value="1"/>
</dbReference>
<dbReference type="Pfam" id="PF00172">
    <property type="entry name" value="Zn_clus"/>
    <property type="match status" value="1"/>
</dbReference>
<dbReference type="SUPFAM" id="SSF57701">
    <property type="entry name" value="Zn2/Cys6 DNA-binding domain"/>
    <property type="match status" value="1"/>
</dbReference>
<dbReference type="PANTHER" id="PTHR31668">
    <property type="entry name" value="GLUCOSE TRANSPORT TRANSCRIPTION REGULATOR RGT1-RELATED-RELATED"/>
    <property type="match status" value="1"/>
</dbReference>
<dbReference type="GO" id="GO:0005634">
    <property type="term" value="C:nucleus"/>
    <property type="evidence" value="ECO:0007669"/>
    <property type="project" value="UniProtKB-SubCell"/>
</dbReference>
<keyword evidence="7" id="KW-0539">Nucleus</keyword>
<reference evidence="9 10" key="1">
    <citation type="submission" date="2016-03" db="EMBL/GenBank/DDBJ databases">
        <authorList>
            <person name="Ploux O."/>
        </authorList>
    </citation>
    <scope>NUCLEOTIDE SEQUENCE [LARGE SCALE GENOMIC DNA]</scope>
    <source>
        <strain evidence="9 10">UAMH 11012</strain>
    </source>
</reference>
<dbReference type="GO" id="GO:0003677">
    <property type="term" value="F:DNA binding"/>
    <property type="evidence" value="ECO:0007669"/>
    <property type="project" value="UniProtKB-KW"/>
</dbReference>
<evidence type="ECO:0000256" key="2">
    <source>
        <dbReference type="ARBA" id="ARBA00022723"/>
    </source>
</evidence>
<dbReference type="OrthoDB" id="434972at2759"/>
<evidence type="ECO:0000259" key="8">
    <source>
        <dbReference type="PROSITE" id="PS50048"/>
    </source>
</evidence>
<dbReference type="PROSITE" id="PS50048">
    <property type="entry name" value="ZN2_CY6_FUNGAL_2"/>
    <property type="match status" value="1"/>
</dbReference>
<proteinExistence type="predicted"/>
<dbReference type="GO" id="GO:0008270">
    <property type="term" value="F:zinc ion binding"/>
    <property type="evidence" value="ECO:0007669"/>
    <property type="project" value="InterPro"/>
</dbReference>
<keyword evidence="10" id="KW-1185">Reference proteome</keyword>
<sequence length="496" mass="56389">MKRACDRCINRKVRCDGSLPCVRCSSRPGLSCTYLTPTRKRGPKFSRLRHLRVPFQDRPTQCTEKDERSRLVECHDVRTSTLQIKEHDSRIPLVVLETIIEAYETRMFPVWPVIGSESLLQQLRKPGDCIDAYVVATALSAATMAQLHLPPMRYQSQMFASEDIERECRRVRATSEYREQPDLRGVLTSFFLHVYHAKVDNQNSALLYIQEAIALARLLHLDEDEDERSCENGSCDELANGKIIYLLLWVTERGYAIQYGLPISLHHTVSLSSIKLSTSGTCIQGLINLASLFVTFDSSSIPQFSRYKEFPVSKDQLVGLEKIFANTPAPLKHLSVAQQADFLATKNWMQTLLWQQAMSRGFLSSSSECEFMTFRYPARVARESLMRIRLFSTGDLIPLGRDQLVKLFEVANTLADVLLCNTQLAKHSSGQLGPQDFLHGLYQFISPMLELDGACDSMLRQKTAEVLVRTPTRFWQLESGTMSDNEWMTGTKLLNQ</sequence>
<dbReference type="InterPro" id="IPR036864">
    <property type="entry name" value="Zn2-C6_fun-type_DNA-bd_sf"/>
</dbReference>
<dbReference type="PANTHER" id="PTHR31668:SF18">
    <property type="entry name" value="MALTOSE FERMENTATION REGULATORY PROTEIN MAL13-RELATED"/>
    <property type="match status" value="1"/>
</dbReference>
<evidence type="ECO:0000256" key="4">
    <source>
        <dbReference type="ARBA" id="ARBA00023015"/>
    </source>
</evidence>
<feature type="domain" description="Zn(2)-C6 fungal-type" evidence="8">
    <location>
        <begin position="4"/>
        <end position="34"/>
    </location>
</feature>
<evidence type="ECO:0000256" key="5">
    <source>
        <dbReference type="ARBA" id="ARBA00023125"/>
    </source>
</evidence>
<dbReference type="InterPro" id="IPR001138">
    <property type="entry name" value="Zn2Cys6_DnaBD"/>
</dbReference>
<evidence type="ECO:0000256" key="7">
    <source>
        <dbReference type="ARBA" id="ARBA00023242"/>
    </source>
</evidence>
<dbReference type="CDD" id="cd12148">
    <property type="entry name" value="fungal_TF_MHR"/>
    <property type="match status" value="1"/>
</dbReference>
<evidence type="ECO:0000256" key="6">
    <source>
        <dbReference type="ARBA" id="ARBA00023163"/>
    </source>
</evidence>
<dbReference type="AlphaFoldDB" id="A0A1L7XVE1"/>
<dbReference type="Proteomes" id="UP000184330">
    <property type="component" value="Unassembled WGS sequence"/>
</dbReference>
<dbReference type="CDD" id="cd00067">
    <property type="entry name" value="GAL4"/>
    <property type="match status" value="1"/>
</dbReference>
<organism evidence="9 10">
    <name type="scientific">Phialocephala subalpina</name>
    <dbReference type="NCBI Taxonomy" id="576137"/>
    <lineage>
        <taxon>Eukaryota</taxon>
        <taxon>Fungi</taxon>
        <taxon>Dikarya</taxon>
        <taxon>Ascomycota</taxon>
        <taxon>Pezizomycotina</taxon>
        <taxon>Leotiomycetes</taxon>
        <taxon>Helotiales</taxon>
        <taxon>Mollisiaceae</taxon>
        <taxon>Phialocephala</taxon>
        <taxon>Phialocephala fortinii species complex</taxon>
    </lineage>
</organism>
<gene>
    <name evidence="9" type="ORF">PAC_18907</name>
</gene>
<keyword evidence="5" id="KW-0238">DNA-binding</keyword>
<keyword evidence="6" id="KW-0804">Transcription</keyword>
<evidence type="ECO:0000313" key="9">
    <source>
        <dbReference type="EMBL" id="CZR69006.1"/>
    </source>
</evidence>
<accession>A0A1L7XVE1</accession>
<protein>
    <submittedName>
        <fullName evidence="9">Related to C6 transcription factor</fullName>
    </submittedName>
</protein>
<evidence type="ECO:0000313" key="10">
    <source>
        <dbReference type="Proteomes" id="UP000184330"/>
    </source>
</evidence>
<name>A0A1L7XVE1_9HELO</name>
<dbReference type="Gene3D" id="4.10.240.10">
    <property type="entry name" value="Zn(2)-C6 fungal-type DNA-binding domain"/>
    <property type="match status" value="1"/>
</dbReference>
<evidence type="ECO:0000256" key="1">
    <source>
        <dbReference type="ARBA" id="ARBA00004123"/>
    </source>
</evidence>
<keyword evidence="2" id="KW-0479">Metal-binding</keyword>
<dbReference type="EMBL" id="FJOG01000063">
    <property type="protein sequence ID" value="CZR69006.1"/>
    <property type="molecule type" value="Genomic_DNA"/>
</dbReference>
<keyword evidence="4" id="KW-0805">Transcription regulation</keyword>